<name>A0A0J8VKW4_9ENTR</name>
<evidence type="ECO:0008006" key="6">
    <source>
        <dbReference type="Google" id="ProtNLM"/>
    </source>
</evidence>
<feature type="region of interest" description="Disordered" evidence="1">
    <location>
        <begin position="129"/>
        <end position="148"/>
    </location>
</feature>
<comment type="caution">
    <text evidence="4">The sequence shown here is derived from an EMBL/GenBank/DDBJ whole genome shotgun (WGS) entry which is preliminary data.</text>
</comment>
<evidence type="ECO:0000256" key="1">
    <source>
        <dbReference type="SAM" id="MobiDB-lite"/>
    </source>
</evidence>
<dbReference type="STRING" id="1121863.GCA_000621185_01057"/>
<evidence type="ECO:0000259" key="2">
    <source>
        <dbReference type="Pfam" id="PF11678"/>
    </source>
</evidence>
<evidence type="ECO:0000313" key="5">
    <source>
        <dbReference type="Proteomes" id="UP000037315"/>
    </source>
</evidence>
<feature type="domain" description="T6SS Tle3 phospholipase effector alpha/beta" evidence="3">
    <location>
        <begin position="28"/>
        <end position="386"/>
    </location>
</feature>
<evidence type="ECO:0000313" key="4">
    <source>
        <dbReference type="EMBL" id="KMV33682.1"/>
    </source>
</evidence>
<dbReference type="EMBL" id="LFEJ01000020">
    <property type="protein sequence ID" value="KMV33682.1"/>
    <property type="molecule type" value="Genomic_DNA"/>
</dbReference>
<feature type="domain" description="Antibacterial effector protein Tle3 C-terminal" evidence="2">
    <location>
        <begin position="562"/>
        <end position="619"/>
    </location>
</feature>
<feature type="compositionally biased region" description="Basic and acidic residues" evidence="1">
    <location>
        <begin position="135"/>
        <end position="145"/>
    </location>
</feature>
<gene>
    <name evidence="4" type="ORF">ACH50_15735</name>
</gene>
<sequence length="706" mass="80075">MVIENDPAVHADLGLTAQTCNIGVPRPMPCIVILVHGVNDVGEAYENQERGIVAGLGRRLSRSDFYPHEWREFLPVHNGQAQKKICAPGRSPVIPFYWGYKPVTREEWAADQRRYRDEVSKLNSETRLPYDAYQENDREKKRGYGNDEQGSLKFENDCYGNTLDTNFAKNGGTFANATTSIPDMLGPGAGGAALAAAGFISLYMNGGDYTHPIYRNPHRIYQFFAAQRLAELILRIRQEERTKNDVINIVAHSQGTLITMLANMLVKKAGFDPVNCCILNHSPYALEDTLMENIQDGHHQTRRARQETFSNFCRLMATQYSGGEHTGEEMARMEARGTLPRPVNAKWHSDPRYRRNNNGKVYNYFCPNDGTVSLKNVQGIGWRGIPASLAETLPNLRQRVFCQGAEVGQPPDGVPFRKPKPRKGDFSYSGITNVEWDFHDVIVSGEALPEPFVFELMGEHNHPDADPATCDEKYKGQVSGPDREISYSARAVALKRTEQVIYTLPNYRANTWPVGYELNEKDLAMMSGFYDQKFIRGIVRGNSMDFRSVEYTRLKSDEQLHQEWEKADPVSYSQHSSIVMSDKAPSHAMAFDLAIGQCEAFDYREGKFWEMLLHTADWRDRLGEYAPAREYYRTGELSFPDTKRYMNRPDEILPKGEFGVVNEYAGQATTQLNGYYTLEGATTVYEDQWKMPAPLSEQVLMEGIKK</sequence>
<dbReference type="AlphaFoldDB" id="A0A0J8VKW4"/>
<evidence type="ECO:0000259" key="3">
    <source>
        <dbReference type="Pfam" id="PF24322"/>
    </source>
</evidence>
<proteinExistence type="predicted"/>
<dbReference type="Pfam" id="PF24322">
    <property type="entry name" value="Tle3"/>
    <property type="match status" value="1"/>
</dbReference>
<reference evidence="4 5" key="1">
    <citation type="submission" date="2015-06" db="EMBL/GenBank/DDBJ databases">
        <title>Genome sequencing of Cronobacter sp. strain DJ34 isolated from petroleum contaminated sludge of Duliajan Oil Fields, Assam, India.</title>
        <authorList>
            <person name="Pal S."/>
            <person name="Banerjee T.D."/>
            <person name="Roy A."/>
            <person name="Sar P."/>
            <person name="Kazy S.K."/>
        </authorList>
    </citation>
    <scope>NUCLEOTIDE SEQUENCE [LARGE SCALE GENOMIC DNA]</scope>
    <source>
        <strain evidence="4 5">DJ34</strain>
    </source>
</reference>
<protein>
    <recommendedName>
        <fullName evidence="6">DUF3274 domain-containing protein</fullName>
    </recommendedName>
</protein>
<dbReference type="InterPro" id="IPR021692">
    <property type="entry name" value="Tle3_C"/>
</dbReference>
<dbReference type="PATRIC" id="fig|1656095.3.peg.4642"/>
<organism evidence="4 5">
    <name type="scientific">Franconibacter pulveris</name>
    <dbReference type="NCBI Taxonomy" id="435910"/>
    <lineage>
        <taxon>Bacteria</taxon>
        <taxon>Pseudomonadati</taxon>
        <taxon>Pseudomonadota</taxon>
        <taxon>Gammaproteobacteria</taxon>
        <taxon>Enterobacterales</taxon>
        <taxon>Enterobacteriaceae</taxon>
        <taxon>Franconibacter</taxon>
    </lineage>
</organism>
<dbReference type="InterPro" id="IPR056221">
    <property type="entry name" value="Tle3_ab_dom"/>
</dbReference>
<dbReference type="Proteomes" id="UP000037315">
    <property type="component" value="Unassembled WGS sequence"/>
</dbReference>
<keyword evidence="5" id="KW-1185">Reference proteome</keyword>
<accession>A0A0J8VKW4</accession>
<dbReference type="Pfam" id="PF11678">
    <property type="entry name" value="Tle3_C"/>
    <property type="match status" value="1"/>
</dbReference>